<reference evidence="4" key="1">
    <citation type="submission" date="2020-06" db="EMBL/GenBank/DDBJ databases">
        <authorList>
            <person name="Li T."/>
            <person name="Hu X."/>
            <person name="Zhang T."/>
            <person name="Song X."/>
            <person name="Zhang H."/>
            <person name="Dai N."/>
            <person name="Sheng W."/>
            <person name="Hou X."/>
            <person name="Wei L."/>
        </authorList>
    </citation>
    <scope>NUCLEOTIDE SEQUENCE</scope>
    <source>
        <strain evidence="4">G02</strain>
        <tissue evidence="4">Leaf</tissue>
    </source>
</reference>
<dbReference type="InterPro" id="IPR026992">
    <property type="entry name" value="DIOX_N"/>
</dbReference>
<accession>A0AAW2IPB6</accession>
<dbReference type="Gene3D" id="2.60.120.330">
    <property type="entry name" value="B-lactam Antibiotic, Isopenicillin N Synthase, Chain"/>
    <property type="match status" value="1"/>
</dbReference>
<dbReference type="InterPro" id="IPR027443">
    <property type="entry name" value="IPNS-like_sf"/>
</dbReference>
<feature type="domain" description="Non-haem dioxygenase N-terminal" evidence="3">
    <location>
        <begin position="38"/>
        <end position="100"/>
    </location>
</feature>
<reference evidence="4" key="2">
    <citation type="journal article" date="2024" name="Plant">
        <title>Genomic evolution and insights into agronomic trait innovations of Sesamum species.</title>
        <authorList>
            <person name="Miao H."/>
            <person name="Wang L."/>
            <person name="Qu L."/>
            <person name="Liu H."/>
            <person name="Sun Y."/>
            <person name="Le M."/>
            <person name="Wang Q."/>
            <person name="Wei S."/>
            <person name="Zheng Y."/>
            <person name="Lin W."/>
            <person name="Duan Y."/>
            <person name="Cao H."/>
            <person name="Xiong S."/>
            <person name="Wang X."/>
            <person name="Wei L."/>
            <person name="Li C."/>
            <person name="Ma Q."/>
            <person name="Ju M."/>
            <person name="Zhao R."/>
            <person name="Li G."/>
            <person name="Mu C."/>
            <person name="Tian Q."/>
            <person name="Mei H."/>
            <person name="Zhang T."/>
            <person name="Gao T."/>
            <person name="Zhang H."/>
        </authorList>
    </citation>
    <scope>NUCLEOTIDE SEQUENCE</scope>
    <source>
        <strain evidence="4">G02</strain>
    </source>
</reference>
<dbReference type="InterPro" id="IPR050231">
    <property type="entry name" value="Iron_ascorbate_oxido_reductase"/>
</dbReference>
<organism evidence="4">
    <name type="scientific">Sesamum radiatum</name>
    <name type="common">Black benniseed</name>
    <dbReference type="NCBI Taxonomy" id="300843"/>
    <lineage>
        <taxon>Eukaryota</taxon>
        <taxon>Viridiplantae</taxon>
        <taxon>Streptophyta</taxon>
        <taxon>Embryophyta</taxon>
        <taxon>Tracheophyta</taxon>
        <taxon>Spermatophyta</taxon>
        <taxon>Magnoliopsida</taxon>
        <taxon>eudicotyledons</taxon>
        <taxon>Gunneridae</taxon>
        <taxon>Pentapetalae</taxon>
        <taxon>asterids</taxon>
        <taxon>lamiids</taxon>
        <taxon>Lamiales</taxon>
        <taxon>Pedaliaceae</taxon>
        <taxon>Sesamum</taxon>
    </lineage>
</organism>
<keyword evidence="1" id="KW-0479">Metal-binding</keyword>
<dbReference type="AlphaFoldDB" id="A0AAW2IPB6"/>
<dbReference type="Pfam" id="PF14226">
    <property type="entry name" value="DIOX_N"/>
    <property type="match status" value="1"/>
</dbReference>
<dbReference type="GO" id="GO:0046872">
    <property type="term" value="F:metal ion binding"/>
    <property type="evidence" value="ECO:0007669"/>
    <property type="project" value="UniProtKB-KW"/>
</dbReference>
<keyword evidence="2" id="KW-0408">Iron</keyword>
<keyword evidence="4" id="KW-0223">Dioxygenase</keyword>
<gene>
    <name evidence="4" type="ORF">Sradi_7220900</name>
</gene>
<dbReference type="EMBL" id="JACGWJ010001247">
    <property type="protein sequence ID" value="KAL0283678.1"/>
    <property type="molecule type" value="Genomic_DNA"/>
</dbReference>
<sequence length="124" mass="14121">MERASFCLANGCTPLSLSHDFIVPAHVRPARPSKSITVPVIDLNDKQSSLIKKISDACQEYGFFHIINHGVPEELCRRMMAAVSDFFKLPPEERSHLFTDDKTKPLRVSNYYLKVEGQQSHYVE</sequence>
<dbReference type="GO" id="GO:0016706">
    <property type="term" value="F:2-oxoglutarate-dependent dioxygenase activity"/>
    <property type="evidence" value="ECO:0007669"/>
    <property type="project" value="UniProtKB-ARBA"/>
</dbReference>
<dbReference type="PANTHER" id="PTHR47990">
    <property type="entry name" value="2-OXOGLUTARATE (2OG) AND FE(II)-DEPENDENT OXYGENASE SUPERFAMILY PROTEIN-RELATED"/>
    <property type="match status" value="1"/>
</dbReference>
<evidence type="ECO:0000259" key="3">
    <source>
        <dbReference type="Pfam" id="PF14226"/>
    </source>
</evidence>
<keyword evidence="4" id="KW-0560">Oxidoreductase</keyword>
<protein>
    <submittedName>
        <fullName evidence="4">2-oxoglutarate-dependent dioxygenase ANS</fullName>
    </submittedName>
</protein>
<evidence type="ECO:0000256" key="2">
    <source>
        <dbReference type="ARBA" id="ARBA00023004"/>
    </source>
</evidence>
<comment type="caution">
    <text evidence="4">The sequence shown here is derived from an EMBL/GenBank/DDBJ whole genome shotgun (WGS) entry which is preliminary data.</text>
</comment>
<dbReference type="SUPFAM" id="SSF51197">
    <property type="entry name" value="Clavaminate synthase-like"/>
    <property type="match status" value="1"/>
</dbReference>
<evidence type="ECO:0000313" key="4">
    <source>
        <dbReference type="EMBL" id="KAL0283678.1"/>
    </source>
</evidence>
<name>A0AAW2IPB6_SESRA</name>
<proteinExistence type="predicted"/>
<evidence type="ECO:0000256" key="1">
    <source>
        <dbReference type="ARBA" id="ARBA00022723"/>
    </source>
</evidence>